<dbReference type="RefSeq" id="WP_126010960.1">
    <property type="nucleotide sequence ID" value="NZ_CP032509.1"/>
</dbReference>
<dbReference type="KEGG" id="abaw:D5400_16375"/>
<proteinExistence type="predicted"/>
<gene>
    <name evidence="1" type="ORF">D5400_16375</name>
</gene>
<protein>
    <submittedName>
        <fullName evidence="1">Uncharacterized protein</fullName>
    </submittedName>
</protein>
<reference evidence="1 2" key="1">
    <citation type="submission" date="2018-09" db="EMBL/GenBank/DDBJ databases">
        <title>Marinorhizobium profundi gen. nov., sp. nov., isolated from a deep-sea sediment sample from the New Britain Trench and proposal of Marinorhizobiaceae fam. nov. in the order Rhizobiales of the class Alphaproteobacteria.</title>
        <authorList>
            <person name="Cao J."/>
        </authorList>
    </citation>
    <scope>NUCLEOTIDE SEQUENCE [LARGE SCALE GENOMIC DNA]</scope>
    <source>
        <strain evidence="1 2">WS11</strain>
    </source>
</reference>
<name>A0A3S9B6P8_9HYPH</name>
<accession>A0A3S9B6P8</accession>
<keyword evidence="2" id="KW-1185">Reference proteome</keyword>
<dbReference type="OrthoDB" id="7596619at2"/>
<dbReference type="AlphaFoldDB" id="A0A3S9B6P8"/>
<sequence length="83" mass="9480">MSNVHTLHGDKRWKAVVEYNSANGLIETTHYLEELIELHMLMERGPDWNTLEKCTLTLNRHDGGEMQERVSKAAQVQLSEASS</sequence>
<evidence type="ECO:0000313" key="2">
    <source>
        <dbReference type="Proteomes" id="UP000268192"/>
    </source>
</evidence>
<dbReference type="EMBL" id="CP032509">
    <property type="protein sequence ID" value="AZN72635.1"/>
    <property type="molecule type" value="Genomic_DNA"/>
</dbReference>
<evidence type="ECO:0000313" key="1">
    <source>
        <dbReference type="EMBL" id="AZN72635.1"/>
    </source>
</evidence>
<organism evidence="1 2">
    <name type="scientific">Georhizobium profundi</name>
    <dbReference type="NCBI Taxonomy" id="2341112"/>
    <lineage>
        <taxon>Bacteria</taxon>
        <taxon>Pseudomonadati</taxon>
        <taxon>Pseudomonadota</taxon>
        <taxon>Alphaproteobacteria</taxon>
        <taxon>Hyphomicrobiales</taxon>
        <taxon>Rhizobiaceae</taxon>
        <taxon>Georhizobium</taxon>
    </lineage>
</organism>
<dbReference type="Proteomes" id="UP000268192">
    <property type="component" value="Chromosome"/>
</dbReference>